<keyword evidence="2" id="KW-1185">Reference proteome</keyword>
<accession>A0A3P7SVZ4</accession>
<name>A0A3P7SVZ4_RODNA</name>
<reference evidence="1 2" key="1">
    <citation type="submission" date="2018-11" db="EMBL/GenBank/DDBJ databases">
        <authorList>
            <consortium name="Pathogen Informatics"/>
        </authorList>
    </citation>
    <scope>NUCLEOTIDE SEQUENCE [LARGE SCALE GENOMIC DNA]</scope>
</reference>
<gene>
    <name evidence="1" type="ORF">HNAJ_LOCUS3143</name>
</gene>
<proteinExistence type="predicted"/>
<evidence type="ECO:0000313" key="2">
    <source>
        <dbReference type="Proteomes" id="UP000278807"/>
    </source>
</evidence>
<dbReference type="Proteomes" id="UP000278807">
    <property type="component" value="Unassembled WGS sequence"/>
</dbReference>
<evidence type="ECO:0000313" key="1">
    <source>
        <dbReference type="EMBL" id="VDN99002.1"/>
    </source>
</evidence>
<sequence length="40" mass="4883">MERYSQFVIFDDECSLTEDVSFELCLDFNELASRYRRLLK</sequence>
<organism evidence="1 2">
    <name type="scientific">Rodentolepis nana</name>
    <name type="common">Dwarf tapeworm</name>
    <name type="synonym">Hymenolepis nana</name>
    <dbReference type="NCBI Taxonomy" id="102285"/>
    <lineage>
        <taxon>Eukaryota</taxon>
        <taxon>Metazoa</taxon>
        <taxon>Spiralia</taxon>
        <taxon>Lophotrochozoa</taxon>
        <taxon>Platyhelminthes</taxon>
        <taxon>Cestoda</taxon>
        <taxon>Eucestoda</taxon>
        <taxon>Cyclophyllidea</taxon>
        <taxon>Hymenolepididae</taxon>
        <taxon>Rodentolepis</taxon>
    </lineage>
</organism>
<dbReference type="AlphaFoldDB" id="A0A3P7SVZ4"/>
<protein>
    <submittedName>
        <fullName evidence="1">Uncharacterized protein</fullName>
    </submittedName>
</protein>
<dbReference type="EMBL" id="UZAE01001745">
    <property type="protein sequence ID" value="VDN99002.1"/>
    <property type="molecule type" value="Genomic_DNA"/>
</dbReference>